<evidence type="ECO:0000259" key="2">
    <source>
        <dbReference type="Pfam" id="PF26133"/>
    </source>
</evidence>
<reference evidence="3" key="2">
    <citation type="submission" date="2013-04" db="UniProtKB">
        <authorList>
            <consortium name="EnsemblPlants"/>
        </authorList>
    </citation>
    <scope>IDENTIFICATION</scope>
</reference>
<reference evidence="3" key="1">
    <citation type="journal article" date="2013" name="Nat. Commun.">
        <title>Whole-genome sequencing of Oryza brachyantha reveals mechanisms underlying Oryza genome evolution.</title>
        <authorList>
            <person name="Chen J."/>
            <person name="Huang Q."/>
            <person name="Gao D."/>
            <person name="Wang J."/>
            <person name="Lang Y."/>
            <person name="Liu T."/>
            <person name="Li B."/>
            <person name="Bai Z."/>
            <person name="Luis Goicoechea J."/>
            <person name="Liang C."/>
            <person name="Chen C."/>
            <person name="Zhang W."/>
            <person name="Sun S."/>
            <person name="Liao Y."/>
            <person name="Zhang X."/>
            <person name="Yang L."/>
            <person name="Song C."/>
            <person name="Wang M."/>
            <person name="Shi J."/>
            <person name="Liu G."/>
            <person name="Liu J."/>
            <person name="Zhou H."/>
            <person name="Zhou W."/>
            <person name="Yu Q."/>
            <person name="An N."/>
            <person name="Chen Y."/>
            <person name="Cai Q."/>
            <person name="Wang B."/>
            <person name="Liu B."/>
            <person name="Min J."/>
            <person name="Huang Y."/>
            <person name="Wu H."/>
            <person name="Li Z."/>
            <person name="Zhang Y."/>
            <person name="Yin Y."/>
            <person name="Song W."/>
            <person name="Jiang J."/>
            <person name="Jackson S.A."/>
            <person name="Wing R.A."/>
            <person name="Wang J."/>
            <person name="Chen M."/>
        </authorList>
    </citation>
    <scope>NUCLEOTIDE SEQUENCE [LARGE SCALE GENOMIC DNA]</scope>
    <source>
        <strain evidence="3">cv. IRGC 101232</strain>
    </source>
</reference>
<evidence type="ECO:0000256" key="1">
    <source>
        <dbReference type="SAM" id="MobiDB-lite"/>
    </source>
</evidence>
<proteinExistence type="predicted"/>
<sequence>MTADLEEERARNWARARAKQNLDDTLMFPNQVDVDVFRQMQLFAVSDQSSQSEVELARLPHVDVSPTGLSSSCVSTGMDAQDRVVPSAVNHMNEDTAPCMLQDRVTAKFSSDAAEGLVFNPLETIRVHGAQLLDGHAKVQVDRVLDGWVTFPLEHPPNDEILTLGAAKGTYIQWPKCDIIIRMKPKAPPIPQPKDSMPPPNEPNVEVFIGQSLTNPHFVSGLALEVEDVLPIFPPIKTVVRASSSPSMMYQKKDTKGRRRGKGSEKPALAKKLDMGKRLIPSGVSNKGKAKHFLLGWQLVDDLTLKSVG</sequence>
<dbReference type="Proteomes" id="UP000006038">
    <property type="component" value="Chromosome 11"/>
</dbReference>
<accession>J3N7P2</accession>
<feature type="region of interest" description="Disordered" evidence="1">
    <location>
        <begin position="244"/>
        <end position="268"/>
    </location>
</feature>
<keyword evidence="4" id="KW-1185">Reference proteome</keyword>
<name>J3N7P2_ORYBR</name>
<dbReference type="EnsemblPlants" id="OB11G18280.1">
    <property type="protein sequence ID" value="OB11G18280.1"/>
    <property type="gene ID" value="OB11G18280"/>
</dbReference>
<organism evidence="3">
    <name type="scientific">Oryza brachyantha</name>
    <name type="common">malo sina</name>
    <dbReference type="NCBI Taxonomy" id="4533"/>
    <lineage>
        <taxon>Eukaryota</taxon>
        <taxon>Viridiplantae</taxon>
        <taxon>Streptophyta</taxon>
        <taxon>Embryophyta</taxon>
        <taxon>Tracheophyta</taxon>
        <taxon>Spermatophyta</taxon>
        <taxon>Magnoliopsida</taxon>
        <taxon>Liliopsida</taxon>
        <taxon>Poales</taxon>
        <taxon>Poaceae</taxon>
        <taxon>BOP clade</taxon>
        <taxon>Oryzoideae</taxon>
        <taxon>Oryzeae</taxon>
        <taxon>Oryzinae</taxon>
        <taxon>Oryza</taxon>
    </lineage>
</organism>
<feature type="domain" description="DUF8039" evidence="2">
    <location>
        <begin position="89"/>
        <end position="181"/>
    </location>
</feature>
<dbReference type="AlphaFoldDB" id="J3N7P2"/>
<dbReference type="PANTHER" id="PTHR33018">
    <property type="entry name" value="OS10G0338966 PROTEIN-RELATED"/>
    <property type="match status" value="1"/>
</dbReference>
<evidence type="ECO:0000313" key="3">
    <source>
        <dbReference type="EnsemblPlants" id="OB11G18280.1"/>
    </source>
</evidence>
<dbReference type="HOGENOM" id="CLU_901307_0_0_1"/>
<protein>
    <recommendedName>
        <fullName evidence="2">DUF8039 domain-containing protein</fullName>
    </recommendedName>
</protein>
<dbReference type="InterPro" id="IPR058352">
    <property type="entry name" value="DUF8039"/>
</dbReference>
<evidence type="ECO:0000313" key="4">
    <source>
        <dbReference type="Proteomes" id="UP000006038"/>
    </source>
</evidence>
<dbReference type="Pfam" id="PF26133">
    <property type="entry name" value="DUF8039"/>
    <property type="match status" value="1"/>
</dbReference>
<dbReference type="PANTHER" id="PTHR33018:SF30">
    <property type="entry name" value="OS02G0502850 PROTEIN"/>
    <property type="match status" value="1"/>
</dbReference>
<dbReference type="Gramene" id="OB11G18280.1">
    <property type="protein sequence ID" value="OB11G18280.1"/>
    <property type="gene ID" value="OB11G18280"/>
</dbReference>